<comment type="similarity">
    <text evidence="2">Belongs to the drug/metabolite transporter (DMT) superfamily. 10 TMS drug/metabolite exporter (DME) (TC 2.A.7.3) family.</text>
</comment>
<evidence type="ECO:0000256" key="5">
    <source>
        <dbReference type="ARBA" id="ARBA00023136"/>
    </source>
</evidence>
<feature type="transmembrane region" description="Helical" evidence="6">
    <location>
        <begin position="176"/>
        <end position="199"/>
    </location>
</feature>
<keyword evidence="4 6" id="KW-1133">Transmembrane helix</keyword>
<feature type="transmembrane region" description="Helical" evidence="6">
    <location>
        <begin position="211"/>
        <end position="230"/>
    </location>
</feature>
<evidence type="ECO:0000256" key="1">
    <source>
        <dbReference type="ARBA" id="ARBA00004141"/>
    </source>
</evidence>
<dbReference type="GO" id="GO:0016020">
    <property type="term" value="C:membrane"/>
    <property type="evidence" value="ECO:0007669"/>
    <property type="project" value="UniProtKB-SubCell"/>
</dbReference>
<reference evidence="8 9" key="1">
    <citation type="submission" date="2017-08" db="EMBL/GenBank/DDBJ databases">
        <title>Infants hospitalized years apart are colonized by the same room-sourced microbial strains.</title>
        <authorList>
            <person name="Brooks B."/>
            <person name="Olm M.R."/>
            <person name="Firek B.A."/>
            <person name="Baker R."/>
            <person name="Thomas B.C."/>
            <person name="Morowitz M.J."/>
            <person name="Banfield J.F."/>
        </authorList>
    </citation>
    <scope>NUCLEOTIDE SEQUENCE [LARGE SCALE GENOMIC DNA]</scope>
    <source>
        <strain evidence="8">S2_005_001_R2_27</strain>
    </source>
</reference>
<evidence type="ECO:0000256" key="6">
    <source>
        <dbReference type="SAM" id="Phobius"/>
    </source>
</evidence>
<feature type="domain" description="EamA" evidence="7">
    <location>
        <begin position="9"/>
        <end position="141"/>
    </location>
</feature>
<proteinExistence type="inferred from homology"/>
<dbReference type="PANTHER" id="PTHR22911:SF6">
    <property type="entry name" value="SOLUTE CARRIER FAMILY 35 MEMBER G1"/>
    <property type="match status" value="1"/>
</dbReference>
<evidence type="ECO:0000256" key="2">
    <source>
        <dbReference type="ARBA" id="ARBA00009853"/>
    </source>
</evidence>
<sequence>MHSSSALRRGILLMIAGSSIFATNDAFSKLALAHVPPTQVLAVRGLMAGFFLLSLLAWKGQLPALRFAFDGRVLLRAVAEAGVAILFITAITTMSLGDAAAIIQVAPLVTMAVAVLFLGARIGWTQWAAVGVGFLGVMLIIKPGTTAFDAVALLPLGSALLVALRDFVTGSIGRHVPTLVVTLATTFVGMMLGFGGSFIEGWKPLDLVTFGYLFGGSVTLISGHMLTIAAFRGNDPAVISPFRYAAVVCSVGLSAWLFNSMPDLVSIAGIALIMAAGLYAMRQHRPAPRVLPAPVVEQPHKAL</sequence>
<keyword evidence="5 6" id="KW-0472">Membrane</keyword>
<evidence type="ECO:0000313" key="9">
    <source>
        <dbReference type="Proteomes" id="UP000248887"/>
    </source>
</evidence>
<feature type="transmembrane region" description="Helical" evidence="6">
    <location>
        <begin position="99"/>
        <end position="117"/>
    </location>
</feature>
<feature type="transmembrane region" description="Helical" evidence="6">
    <location>
        <begin position="43"/>
        <end position="61"/>
    </location>
</feature>
<evidence type="ECO:0000256" key="4">
    <source>
        <dbReference type="ARBA" id="ARBA00022989"/>
    </source>
</evidence>
<feature type="transmembrane region" description="Helical" evidence="6">
    <location>
        <begin position="73"/>
        <end position="93"/>
    </location>
</feature>
<keyword evidence="3 6" id="KW-0812">Transmembrane</keyword>
<feature type="transmembrane region" description="Helical" evidence="6">
    <location>
        <begin position="147"/>
        <end position="164"/>
    </location>
</feature>
<dbReference type="AlphaFoldDB" id="A0A2W5TFA2"/>
<feature type="transmembrane region" description="Helical" evidence="6">
    <location>
        <begin position="242"/>
        <end position="258"/>
    </location>
</feature>
<dbReference type="Pfam" id="PF00892">
    <property type="entry name" value="EamA"/>
    <property type="match status" value="1"/>
</dbReference>
<feature type="transmembrane region" description="Helical" evidence="6">
    <location>
        <begin position="264"/>
        <end position="281"/>
    </location>
</feature>
<evidence type="ECO:0000256" key="3">
    <source>
        <dbReference type="ARBA" id="ARBA00022692"/>
    </source>
</evidence>
<evidence type="ECO:0000259" key="7">
    <source>
        <dbReference type="Pfam" id="PF00892"/>
    </source>
</evidence>
<dbReference type="InterPro" id="IPR037185">
    <property type="entry name" value="EmrE-like"/>
</dbReference>
<accession>A0A2W5TFA2</accession>
<protein>
    <submittedName>
        <fullName evidence="8">EamA/RhaT family transporter</fullName>
    </submittedName>
</protein>
<dbReference type="Proteomes" id="UP000248887">
    <property type="component" value="Unassembled WGS sequence"/>
</dbReference>
<name>A0A2W5TFA2_ANCNO</name>
<comment type="caution">
    <text evidence="8">The sequence shown here is derived from an EMBL/GenBank/DDBJ whole genome shotgun (WGS) entry which is preliminary data.</text>
</comment>
<comment type="subcellular location">
    <subcellularLocation>
        <location evidence="1">Membrane</location>
        <topology evidence="1">Multi-pass membrane protein</topology>
    </subcellularLocation>
</comment>
<dbReference type="EMBL" id="QFQD01000006">
    <property type="protein sequence ID" value="PZQ84890.1"/>
    <property type="molecule type" value="Genomic_DNA"/>
</dbReference>
<feature type="transmembrane region" description="Helical" evidence="6">
    <location>
        <begin position="124"/>
        <end position="141"/>
    </location>
</feature>
<organism evidence="8 9">
    <name type="scientific">Ancylobacter novellus</name>
    <name type="common">Thiobacillus novellus</name>
    <dbReference type="NCBI Taxonomy" id="921"/>
    <lineage>
        <taxon>Bacteria</taxon>
        <taxon>Pseudomonadati</taxon>
        <taxon>Pseudomonadota</taxon>
        <taxon>Alphaproteobacteria</taxon>
        <taxon>Hyphomicrobiales</taxon>
        <taxon>Xanthobacteraceae</taxon>
        <taxon>Ancylobacter</taxon>
    </lineage>
</organism>
<dbReference type="PANTHER" id="PTHR22911">
    <property type="entry name" value="ACYL-MALONYL CONDENSING ENZYME-RELATED"/>
    <property type="match status" value="1"/>
</dbReference>
<evidence type="ECO:0000313" key="8">
    <source>
        <dbReference type="EMBL" id="PZQ84890.1"/>
    </source>
</evidence>
<dbReference type="SUPFAM" id="SSF103481">
    <property type="entry name" value="Multidrug resistance efflux transporter EmrE"/>
    <property type="match status" value="2"/>
</dbReference>
<dbReference type="InterPro" id="IPR000620">
    <property type="entry name" value="EamA_dom"/>
</dbReference>
<gene>
    <name evidence="8" type="ORF">DI549_03140</name>
</gene>